<keyword evidence="1" id="KW-0472">Membrane</keyword>
<accession>A0A9D2P3F4</accession>
<feature type="transmembrane region" description="Helical" evidence="1">
    <location>
        <begin position="20"/>
        <end position="40"/>
    </location>
</feature>
<feature type="transmembrane region" description="Helical" evidence="1">
    <location>
        <begin position="46"/>
        <end position="68"/>
    </location>
</feature>
<dbReference type="Proteomes" id="UP000823895">
    <property type="component" value="Unassembled WGS sequence"/>
</dbReference>
<evidence type="ECO:0000256" key="1">
    <source>
        <dbReference type="SAM" id="Phobius"/>
    </source>
</evidence>
<feature type="transmembrane region" description="Helical" evidence="1">
    <location>
        <begin position="225"/>
        <end position="248"/>
    </location>
</feature>
<proteinExistence type="predicted"/>
<keyword evidence="1" id="KW-1133">Transmembrane helix</keyword>
<dbReference type="EMBL" id="DWWI01000089">
    <property type="protein sequence ID" value="HJC42877.1"/>
    <property type="molecule type" value="Genomic_DNA"/>
</dbReference>
<sequence length="254" mass="28064">MGKLIKYELRKQRTSRMVIFIALAIALICFWAGVLFMNNALMGGSVAAMVFGAVFVLFYTGIEGILVFNRDLRTKQSYMLWMLPRSIWEILGAKFISAILQMLIVFGVSCVAVGISTAGAVLTIGGLSDFLRMIHEMSKVFVQGGLNWGDLISLAFLLFLAWTLIIMTGFLAVILARTVLVKSRFAGLLAVILFFVINFVIERVYDVMYKIPFIASANNVGALGWTVWDVIFYVVVCLALFGVSGVLAEKKLSV</sequence>
<organism evidence="2 3">
    <name type="scientific">Candidatus Mediterraneibacter gallistercoris</name>
    <dbReference type="NCBI Taxonomy" id="2838671"/>
    <lineage>
        <taxon>Bacteria</taxon>
        <taxon>Bacillati</taxon>
        <taxon>Bacillota</taxon>
        <taxon>Clostridia</taxon>
        <taxon>Lachnospirales</taxon>
        <taxon>Lachnospiraceae</taxon>
        <taxon>Mediterraneibacter</taxon>
    </lineage>
</organism>
<name>A0A9D2P3F4_9FIRM</name>
<dbReference type="InterPro" id="IPR025699">
    <property type="entry name" value="ABC2_memb-like"/>
</dbReference>
<feature type="transmembrane region" description="Helical" evidence="1">
    <location>
        <begin position="103"/>
        <end position="131"/>
    </location>
</feature>
<comment type="caution">
    <text evidence="2">The sequence shown here is derived from an EMBL/GenBank/DDBJ whole genome shotgun (WGS) entry which is preliminary data.</text>
</comment>
<evidence type="ECO:0000313" key="3">
    <source>
        <dbReference type="Proteomes" id="UP000823895"/>
    </source>
</evidence>
<dbReference type="AlphaFoldDB" id="A0A9D2P3F4"/>
<reference evidence="2" key="1">
    <citation type="journal article" date="2021" name="PeerJ">
        <title>Extensive microbial diversity within the chicken gut microbiome revealed by metagenomics and culture.</title>
        <authorList>
            <person name="Gilroy R."/>
            <person name="Ravi A."/>
            <person name="Getino M."/>
            <person name="Pursley I."/>
            <person name="Horton D.L."/>
            <person name="Alikhan N.F."/>
            <person name="Baker D."/>
            <person name="Gharbi K."/>
            <person name="Hall N."/>
            <person name="Watson M."/>
            <person name="Adriaenssens E.M."/>
            <person name="Foster-Nyarko E."/>
            <person name="Jarju S."/>
            <person name="Secka A."/>
            <person name="Antonio M."/>
            <person name="Oren A."/>
            <person name="Chaudhuri R.R."/>
            <person name="La Ragione R."/>
            <person name="Hildebrand F."/>
            <person name="Pallen M.J."/>
        </authorList>
    </citation>
    <scope>NUCLEOTIDE SEQUENCE</scope>
    <source>
        <strain evidence="2">CHK165-2605</strain>
    </source>
</reference>
<feature type="transmembrane region" description="Helical" evidence="1">
    <location>
        <begin position="185"/>
        <end position="205"/>
    </location>
</feature>
<feature type="transmembrane region" description="Helical" evidence="1">
    <location>
        <begin position="151"/>
        <end position="173"/>
    </location>
</feature>
<dbReference type="Pfam" id="PF13346">
    <property type="entry name" value="ABC2_membrane_5"/>
    <property type="match status" value="1"/>
</dbReference>
<reference evidence="2" key="2">
    <citation type="submission" date="2021-04" db="EMBL/GenBank/DDBJ databases">
        <authorList>
            <person name="Gilroy R."/>
        </authorList>
    </citation>
    <scope>NUCLEOTIDE SEQUENCE</scope>
    <source>
        <strain evidence="2">CHK165-2605</strain>
    </source>
</reference>
<keyword evidence="1" id="KW-0812">Transmembrane</keyword>
<protein>
    <submittedName>
        <fullName evidence="2">ABC transporter permease</fullName>
    </submittedName>
</protein>
<gene>
    <name evidence="2" type="ORF">H9756_04225</name>
</gene>
<evidence type="ECO:0000313" key="2">
    <source>
        <dbReference type="EMBL" id="HJC42877.1"/>
    </source>
</evidence>